<dbReference type="EMBL" id="JACHJU010000001">
    <property type="protein sequence ID" value="MBB4936025.1"/>
    <property type="molecule type" value="Genomic_DNA"/>
</dbReference>
<dbReference type="InterPro" id="IPR016566">
    <property type="entry name" value="UCP010219"/>
</dbReference>
<dbReference type="RefSeq" id="WP_184752329.1">
    <property type="nucleotide sequence ID" value="NZ_BAABEK010000002.1"/>
</dbReference>
<feature type="transmembrane region" description="Helical" evidence="1">
    <location>
        <begin position="78"/>
        <end position="96"/>
    </location>
</feature>
<dbReference type="Pfam" id="PF11361">
    <property type="entry name" value="DUF3159"/>
    <property type="match status" value="1"/>
</dbReference>
<evidence type="ECO:0000313" key="3">
    <source>
        <dbReference type="Proteomes" id="UP000534286"/>
    </source>
</evidence>
<dbReference type="AlphaFoldDB" id="A0A7W7RPY8"/>
<evidence type="ECO:0000313" key="2">
    <source>
        <dbReference type="EMBL" id="MBB4936025.1"/>
    </source>
</evidence>
<sequence length="221" mass="23472">MTTTDETAAHDTVEAAIRVQLAKALGGVRGIVEAAVPTIAFTVMWIVTSDLKTSLIVSISAAVVLLIVRLLQRSTPQFVLNSLVGIGVGAFFASRTGEARAVYLPGILYNAAYSVAMLLSIVTRWPVVGFMIGSVTGDPTGWRADPAVVRLCSRLTWMLLIPCVVRVAVQLPVYLIGGNDAVAELGILKIVMGWPLQVAGLAAMVWLLSRGRTPVRPPALP</sequence>
<comment type="caution">
    <text evidence="2">The sequence shown here is derived from an EMBL/GenBank/DDBJ whole genome shotgun (WGS) entry which is preliminary data.</text>
</comment>
<keyword evidence="1" id="KW-1133">Transmembrane helix</keyword>
<evidence type="ECO:0000256" key="1">
    <source>
        <dbReference type="SAM" id="Phobius"/>
    </source>
</evidence>
<keyword evidence="3" id="KW-1185">Reference proteome</keyword>
<dbReference type="Proteomes" id="UP000534286">
    <property type="component" value="Unassembled WGS sequence"/>
</dbReference>
<feature type="transmembrane region" description="Helical" evidence="1">
    <location>
        <begin position="155"/>
        <end position="175"/>
    </location>
</feature>
<reference evidence="2 3" key="1">
    <citation type="submission" date="2020-08" db="EMBL/GenBank/DDBJ databases">
        <title>Sequencing the genomes of 1000 actinobacteria strains.</title>
        <authorList>
            <person name="Klenk H.-P."/>
        </authorList>
    </citation>
    <scope>NUCLEOTIDE SEQUENCE [LARGE SCALE GENOMIC DNA]</scope>
    <source>
        <strain evidence="2 3">DSM 43023</strain>
    </source>
</reference>
<feature type="transmembrane region" description="Helical" evidence="1">
    <location>
        <begin position="27"/>
        <end position="47"/>
    </location>
</feature>
<name>A0A7W7RPY8_9ACTN</name>
<keyword evidence="1" id="KW-0472">Membrane</keyword>
<proteinExistence type="predicted"/>
<keyword evidence="1" id="KW-0812">Transmembrane</keyword>
<accession>A0A7W7RPY8</accession>
<organism evidence="2 3">
    <name type="scientific">Streptosporangium album</name>
    <dbReference type="NCBI Taxonomy" id="47479"/>
    <lineage>
        <taxon>Bacteria</taxon>
        <taxon>Bacillati</taxon>
        <taxon>Actinomycetota</taxon>
        <taxon>Actinomycetes</taxon>
        <taxon>Streptosporangiales</taxon>
        <taxon>Streptosporangiaceae</taxon>
        <taxon>Streptosporangium</taxon>
    </lineage>
</organism>
<evidence type="ECO:0008006" key="4">
    <source>
        <dbReference type="Google" id="ProtNLM"/>
    </source>
</evidence>
<gene>
    <name evidence="2" type="ORF">FHR32_000330</name>
</gene>
<feature type="transmembrane region" description="Helical" evidence="1">
    <location>
        <begin position="187"/>
        <end position="208"/>
    </location>
</feature>
<protein>
    <recommendedName>
        <fullName evidence="4">DUF3159 domain-containing protein</fullName>
    </recommendedName>
</protein>
<feature type="transmembrane region" description="Helical" evidence="1">
    <location>
        <begin position="53"/>
        <end position="71"/>
    </location>
</feature>